<name>A0ABP8MTH7_9BACT</name>
<gene>
    <name evidence="3" type="ORF">GCM10023189_21290</name>
</gene>
<evidence type="ECO:0000313" key="4">
    <source>
        <dbReference type="Proteomes" id="UP001501175"/>
    </source>
</evidence>
<dbReference type="SUPFAM" id="SSF50891">
    <property type="entry name" value="Cyclophilin-like"/>
    <property type="match status" value="1"/>
</dbReference>
<organism evidence="3 4">
    <name type="scientific">Nibrella saemangeumensis</name>
    <dbReference type="NCBI Taxonomy" id="1084526"/>
    <lineage>
        <taxon>Bacteria</taxon>
        <taxon>Pseudomonadati</taxon>
        <taxon>Bacteroidota</taxon>
        <taxon>Cytophagia</taxon>
        <taxon>Cytophagales</taxon>
        <taxon>Spirosomataceae</taxon>
        <taxon>Nibrella</taxon>
    </lineage>
</organism>
<keyword evidence="4" id="KW-1185">Reference proteome</keyword>
<feature type="chain" id="PRO_5045589540" description="Cyclophilin-like domain-containing protein" evidence="1">
    <location>
        <begin position="21"/>
        <end position="162"/>
    </location>
</feature>
<evidence type="ECO:0000313" key="3">
    <source>
        <dbReference type="EMBL" id="GAA4454599.1"/>
    </source>
</evidence>
<dbReference type="InterPro" id="IPR041183">
    <property type="entry name" value="Cyclophilin-like"/>
</dbReference>
<dbReference type="Gene3D" id="2.40.100.20">
    <property type="match status" value="1"/>
</dbReference>
<comment type="caution">
    <text evidence="3">The sequence shown here is derived from an EMBL/GenBank/DDBJ whole genome shotgun (WGS) entry which is preliminary data.</text>
</comment>
<evidence type="ECO:0000256" key="1">
    <source>
        <dbReference type="SAM" id="SignalP"/>
    </source>
</evidence>
<dbReference type="Proteomes" id="UP001501175">
    <property type="component" value="Unassembled WGS sequence"/>
</dbReference>
<dbReference type="EMBL" id="BAABHD010000024">
    <property type="protein sequence ID" value="GAA4454599.1"/>
    <property type="molecule type" value="Genomic_DNA"/>
</dbReference>
<dbReference type="RefSeq" id="WP_345243302.1">
    <property type="nucleotide sequence ID" value="NZ_BAABHD010000024.1"/>
</dbReference>
<protein>
    <recommendedName>
        <fullName evidence="2">Cyclophilin-like domain-containing protein</fullName>
    </recommendedName>
</protein>
<dbReference type="InterPro" id="IPR029000">
    <property type="entry name" value="Cyclophilin-like_dom_sf"/>
</dbReference>
<feature type="domain" description="Cyclophilin-like" evidence="2">
    <location>
        <begin position="52"/>
        <end position="160"/>
    </location>
</feature>
<keyword evidence="1" id="KW-0732">Signal</keyword>
<reference evidence="4" key="1">
    <citation type="journal article" date="2019" name="Int. J. Syst. Evol. Microbiol.">
        <title>The Global Catalogue of Microorganisms (GCM) 10K type strain sequencing project: providing services to taxonomists for standard genome sequencing and annotation.</title>
        <authorList>
            <consortium name="The Broad Institute Genomics Platform"/>
            <consortium name="The Broad Institute Genome Sequencing Center for Infectious Disease"/>
            <person name="Wu L."/>
            <person name="Ma J."/>
        </authorList>
    </citation>
    <scope>NUCLEOTIDE SEQUENCE [LARGE SCALE GENOMIC DNA]</scope>
    <source>
        <strain evidence="4">JCM 17927</strain>
    </source>
</reference>
<evidence type="ECO:0000259" key="2">
    <source>
        <dbReference type="Pfam" id="PF18050"/>
    </source>
</evidence>
<accession>A0ABP8MTH7</accession>
<feature type="signal peptide" evidence="1">
    <location>
        <begin position="1"/>
        <end position="20"/>
    </location>
</feature>
<proteinExistence type="predicted"/>
<sequence length="162" mass="17324">MKTAVPFFFSLMLLFIGNMACKTDEGLEPVQAGAATNNNANASDTVSTRIRIKIGTRAFTATLLNNATAAAFKARLPLTIAMKELNGNEKFADLPNELPRNASNPGTIQAGDLMLYGSNTLVLFYETFRTSYSYTKLGRIDNPSGLAAAVGSGSVTVTFELE</sequence>
<dbReference type="Pfam" id="PF18050">
    <property type="entry name" value="Cyclophil_like2"/>
    <property type="match status" value="1"/>
</dbReference>